<organism evidence="2 3">
    <name type="scientific">Clostridium nitritogenes</name>
    <dbReference type="NCBI Taxonomy" id="83340"/>
    <lineage>
        <taxon>Bacteria</taxon>
        <taxon>Bacillati</taxon>
        <taxon>Bacillota</taxon>
        <taxon>Clostridia</taxon>
        <taxon>Eubacteriales</taxon>
        <taxon>Clostridiaceae</taxon>
        <taxon>Clostridium</taxon>
    </lineage>
</organism>
<dbReference type="SUPFAM" id="SSF82171">
    <property type="entry name" value="DPP6 N-terminal domain-like"/>
    <property type="match status" value="1"/>
</dbReference>
<comment type="caution">
    <text evidence="2">The sequence shown here is derived from an EMBL/GenBank/DDBJ whole genome shotgun (WGS) entry which is preliminary data.</text>
</comment>
<dbReference type="RefSeq" id="WP_346026007.1">
    <property type="nucleotide sequence ID" value="NZ_BAAACO010000001.1"/>
</dbReference>
<dbReference type="Proteomes" id="UP001501764">
    <property type="component" value="Unassembled WGS sequence"/>
</dbReference>
<evidence type="ECO:0008006" key="4">
    <source>
        <dbReference type="Google" id="ProtNLM"/>
    </source>
</evidence>
<accession>A0ABP3X3N8</accession>
<evidence type="ECO:0000313" key="3">
    <source>
        <dbReference type="Proteomes" id="UP001501764"/>
    </source>
</evidence>
<feature type="chain" id="PRO_5045434422" description="Lipoprotein" evidence="1">
    <location>
        <begin position="22"/>
        <end position="412"/>
    </location>
</feature>
<name>A0ABP3X3N8_9CLOT</name>
<sequence length="412" mass="46763">MKGKKIALTISLIMGASIMFSGCGNEKTIVLDTNIKEINNVGASLKEEIINLDLEDNELFTPHYIEGDKIYGVFGLSSKTGVGHGTSKYLIDGSFKENYYTLGKSGNLSESKRKPAIYETTSDMDIKGVGQYNPLDNIIYKYNNKIGKKEEIGKLDLSNEEKVKGHYLPKVQTIEGNEDYAYIMECEEKVTYEDESRGEDKLLRLDIINLKDNKKYTYKGKDISRIDDIVYSKITEKFYALDNTGVLYDVSLTGDEIKFKKESKIDKKDIMIFETDGISINSNGEIVILNVYGEGETLAIIYNPETKKSTYIDKGESESLYIAKYWKDSNKVILAKQNENGISDIYVGELQSESIKIYKKLNIKLEDGEKSQASAAIMSEDGKKILVRTNIYKEKDNKNIDYRYQFNLIEID</sequence>
<dbReference type="EMBL" id="BAAACO010000001">
    <property type="protein sequence ID" value="GAA0858539.1"/>
    <property type="molecule type" value="Genomic_DNA"/>
</dbReference>
<keyword evidence="1" id="KW-0732">Signal</keyword>
<gene>
    <name evidence="2" type="ORF">GCM10008916_16820</name>
</gene>
<reference evidence="3" key="1">
    <citation type="journal article" date="2019" name="Int. J. Syst. Evol. Microbiol.">
        <title>The Global Catalogue of Microorganisms (GCM) 10K type strain sequencing project: providing services to taxonomists for standard genome sequencing and annotation.</title>
        <authorList>
            <consortium name="The Broad Institute Genomics Platform"/>
            <consortium name="The Broad Institute Genome Sequencing Center for Infectious Disease"/>
            <person name="Wu L."/>
            <person name="Ma J."/>
        </authorList>
    </citation>
    <scope>NUCLEOTIDE SEQUENCE [LARGE SCALE GENOMIC DNA]</scope>
    <source>
        <strain evidence="3">JCM 6485</strain>
    </source>
</reference>
<dbReference type="PROSITE" id="PS51257">
    <property type="entry name" value="PROKAR_LIPOPROTEIN"/>
    <property type="match status" value="1"/>
</dbReference>
<proteinExistence type="predicted"/>
<evidence type="ECO:0000313" key="2">
    <source>
        <dbReference type="EMBL" id="GAA0858539.1"/>
    </source>
</evidence>
<protein>
    <recommendedName>
        <fullName evidence="4">Lipoprotein</fullName>
    </recommendedName>
</protein>
<feature type="signal peptide" evidence="1">
    <location>
        <begin position="1"/>
        <end position="21"/>
    </location>
</feature>
<keyword evidence="3" id="KW-1185">Reference proteome</keyword>
<evidence type="ECO:0000256" key="1">
    <source>
        <dbReference type="SAM" id="SignalP"/>
    </source>
</evidence>